<reference evidence="4 5" key="1">
    <citation type="journal article" date="2005" name="PLoS Biol.">
        <title>The genomes of Oryza sativa: a history of duplications.</title>
        <authorList>
            <person name="Yu J."/>
            <person name="Wang J."/>
            <person name="Lin W."/>
            <person name="Li S."/>
            <person name="Li H."/>
            <person name="Zhou J."/>
            <person name="Ni P."/>
            <person name="Dong W."/>
            <person name="Hu S."/>
            <person name="Zeng C."/>
            <person name="Zhang J."/>
            <person name="Zhang Y."/>
            <person name="Li R."/>
            <person name="Xu Z."/>
            <person name="Li S."/>
            <person name="Li X."/>
            <person name="Zheng H."/>
            <person name="Cong L."/>
            <person name="Lin L."/>
            <person name="Yin J."/>
            <person name="Geng J."/>
            <person name="Li G."/>
            <person name="Shi J."/>
            <person name="Liu J."/>
            <person name="Lv H."/>
            <person name="Li J."/>
            <person name="Wang J."/>
            <person name="Deng Y."/>
            <person name="Ran L."/>
            <person name="Shi X."/>
            <person name="Wang X."/>
            <person name="Wu Q."/>
            <person name="Li C."/>
            <person name="Ren X."/>
            <person name="Wang J."/>
            <person name="Wang X."/>
            <person name="Li D."/>
            <person name="Liu D."/>
            <person name="Zhang X."/>
            <person name="Ji Z."/>
            <person name="Zhao W."/>
            <person name="Sun Y."/>
            <person name="Zhang Z."/>
            <person name="Bao J."/>
            <person name="Han Y."/>
            <person name="Dong L."/>
            <person name="Ji J."/>
            <person name="Chen P."/>
            <person name="Wu S."/>
            <person name="Liu J."/>
            <person name="Xiao Y."/>
            <person name="Bu D."/>
            <person name="Tan J."/>
            <person name="Yang L."/>
            <person name="Ye C."/>
            <person name="Zhang J."/>
            <person name="Xu J."/>
            <person name="Zhou Y."/>
            <person name="Yu Y."/>
            <person name="Zhang B."/>
            <person name="Zhuang S."/>
            <person name="Wei H."/>
            <person name="Liu B."/>
            <person name="Lei M."/>
            <person name="Yu H."/>
            <person name="Li Y."/>
            <person name="Xu H."/>
            <person name="Wei S."/>
            <person name="He X."/>
            <person name="Fang L."/>
            <person name="Zhang Z."/>
            <person name="Zhang Y."/>
            <person name="Huang X."/>
            <person name="Su Z."/>
            <person name="Tong W."/>
            <person name="Li J."/>
            <person name="Tong Z."/>
            <person name="Li S."/>
            <person name="Ye J."/>
            <person name="Wang L."/>
            <person name="Fang L."/>
            <person name="Lei T."/>
            <person name="Chen C."/>
            <person name="Chen H."/>
            <person name="Xu Z."/>
            <person name="Li H."/>
            <person name="Huang H."/>
            <person name="Zhang F."/>
            <person name="Xu H."/>
            <person name="Li N."/>
            <person name="Zhao C."/>
            <person name="Li S."/>
            <person name="Dong L."/>
            <person name="Huang Y."/>
            <person name="Li L."/>
            <person name="Xi Y."/>
            <person name="Qi Q."/>
            <person name="Li W."/>
            <person name="Zhang B."/>
            <person name="Hu W."/>
            <person name="Zhang Y."/>
            <person name="Tian X."/>
            <person name="Jiao Y."/>
            <person name="Liang X."/>
            <person name="Jin J."/>
            <person name="Gao L."/>
            <person name="Zheng W."/>
            <person name="Hao B."/>
            <person name="Liu S."/>
            <person name="Wang W."/>
            <person name="Yuan L."/>
            <person name="Cao M."/>
            <person name="McDermott J."/>
            <person name="Samudrala R."/>
            <person name="Wang J."/>
            <person name="Wong G.K."/>
            <person name="Yang H."/>
        </authorList>
    </citation>
    <scope>NUCLEOTIDE SEQUENCE [LARGE SCALE GENOMIC DNA]</scope>
    <source>
        <strain evidence="5">cv. 93-11</strain>
    </source>
</reference>
<organism evidence="4 5">
    <name type="scientific">Oryza sativa subsp. indica</name>
    <name type="common">Rice</name>
    <dbReference type="NCBI Taxonomy" id="39946"/>
    <lineage>
        <taxon>Eukaryota</taxon>
        <taxon>Viridiplantae</taxon>
        <taxon>Streptophyta</taxon>
        <taxon>Embryophyta</taxon>
        <taxon>Tracheophyta</taxon>
        <taxon>Spermatophyta</taxon>
        <taxon>Magnoliopsida</taxon>
        <taxon>Liliopsida</taxon>
        <taxon>Poales</taxon>
        <taxon>Poaceae</taxon>
        <taxon>BOP clade</taxon>
        <taxon>Oryzoideae</taxon>
        <taxon>Oryzeae</taxon>
        <taxon>Oryzinae</taxon>
        <taxon>Oryza</taxon>
        <taxon>Oryza sativa</taxon>
    </lineage>
</organism>
<feature type="coiled-coil region" evidence="2">
    <location>
        <begin position="79"/>
        <end position="106"/>
    </location>
</feature>
<sequence>MRHLQGAEDGVLAGVPTHVILHGDEKVRPLNAQRLFGTRNIRRFVQATLPEKRDDLMSSIKYEAQVWARNPQSGATGVMWHLERKVERELAKLSKLRQKLEMCKNLAAKKSIPEAKGVGVRQVTSKEQEHERQYQACPTRISAWTLRLFVHRSACEIPISQTESRIACMQFFGRAFMAFVGQIQEEAINHEAKDAHYDFFPLQAHLDGGSSARTSPDSPCNPHPLGGHYCRARTTCPAGLVGLNDIDHGVRQVWADTRHGIAGGEHERVHAETFALAPQPHKQHRPAYHAAHFDNNVLLLGTHAAIDFYEVDASATVVSAAATADATRWPLDDEMVEDDYLDDPPAIDAAAYVTWIRQRSHVSVSDARTDTDTYPARIHRNNRITPAAVKQSALAQANGCTS</sequence>
<feature type="domain" description="LOB" evidence="3">
    <location>
        <begin position="1"/>
        <end position="100"/>
    </location>
</feature>
<evidence type="ECO:0000256" key="2">
    <source>
        <dbReference type="SAM" id="Coils"/>
    </source>
</evidence>
<comment type="similarity">
    <text evidence="1">Belongs to the LOB domain-containing protein family.</text>
</comment>
<dbReference type="InterPro" id="IPR004883">
    <property type="entry name" value="LOB"/>
</dbReference>
<keyword evidence="5" id="KW-1185">Reference proteome</keyword>
<gene>
    <name evidence="4" type="ORF">OsI_02518</name>
</gene>
<accession>A2WRN4</accession>
<dbReference type="Proteomes" id="UP000007015">
    <property type="component" value="Chromosome 1"/>
</dbReference>
<dbReference type="AlphaFoldDB" id="A2WRN4"/>
<keyword evidence="2" id="KW-0175">Coiled coil</keyword>
<evidence type="ECO:0000256" key="1">
    <source>
        <dbReference type="ARBA" id="ARBA00005474"/>
    </source>
</evidence>
<dbReference type="HOGENOM" id="CLU_685848_0_0_1"/>
<dbReference type="Gramene" id="BGIOSGA003807-TA">
    <property type="protein sequence ID" value="BGIOSGA003807-PA"/>
    <property type="gene ID" value="BGIOSGA003807"/>
</dbReference>
<dbReference type="PANTHER" id="PTHR31301:SF21">
    <property type="entry name" value="LOB DOMAIN-CONTAINING PROTEIN 27-RELATED"/>
    <property type="match status" value="1"/>
</dbReference>
<proteinExistence type="inferred from homology"/>
<dbReference type="PANTHER" id="PTHR31301">
    <property type="entry name" value="LOB DOMAIN-CONTAINING PROTEIN 4-RELATED"/>
    <property type="match status" value="1"/>
</dbReference>
<evidence type="ECO:0000313" key="4">
    <source>
        <dbReference type="EMBL" id="EAY74630.1"/>
    </source>
</evidence>
<dbReference type="PROSITE" id="PS50891">
    <property type="entry name" value="LOB"/>
    <property type="match status" value="1"/>
</dbReference>
<evidence type="ECO:0000259" key="3">
    <source>
        <dbReference type="PROSITE" id="PS50891"/>
    </source>
</evidence>
<evidence type="ECO:0000313" key="5">
    <source>
        <dbReference type="Proteomes" id="UP000007015"/>
    </source>
</evidence>
<name>A2WRN4_ORYSI</name>
<protein>
    <recommendedName>
        <fullName evidence="3">LOB domain-containing protein</fullName>
    </recommendedName>
</protein>
<dbReference type="EMBL" id="CM000126">
    <property type="protein sequence ID" value="EAY74630.1"/>
    <property type="molecule type" value="Genomic_DNA"/>
</dbReference>
<dbReference type="Pfam" id="PF03195">
    <property type="entry name" value="LOB"/>
    <property type="match status" value="1"/>
</dbReference>